<accession>A0A1F4WHA8</accession>
<organism evidence="1 2">
    <name type="scientific">candidate division WWE3 bacterium RIFOXYC1_FULL_39_7</name>
    <dbReference type="NCBI Taxonomy" id="1802643"/>
    <lineage>
        <taxon>Bacteria</taxon>
        <taxon>Katanobacteria</taxon>
    </lineage>
</organism>
<gene>
    <name evidence="1" type="ORF">A2415_02130</name>
</gene>
<sequence>MDVQALTNLPGLRIPTQRPGLKKYALIVNWKGTGEKEVYMYKLVSTDGLTQSASITDTISVADFALFLRSKNSGKLPAWFNRLPEVCFNDRIPSDFWGPFPL</sequence>
<evidence type="ECO:0000313" key="2">
    <source>
        <dbReference type="Proteomes" id="UP000179113"/>
    </source>
</evidence>
<proteinExistence type="predicted"/>
<name>A0A1F4WHA8_UNCKA</name>
<dbReference type="Proteomes" id="UP000179113">
    <property type="component" value="Unassembled WGS sequence"/>
</dbReference>
<comment type="caution">
    <text evidence="1">The sequence shown here is derived from an EMBL/GenBank/DDBJ whole genome shotgun (WGS) entry which is preliminary data.</text>
</comment>
<dbReference type="AlphaFoldDB" id="A0A1F4WHA8"/>
<reference evidence="1 2" key="1">
    <citation type="journal article" date="2016" name="Nat. Commun.">
        <title>Thousands of microbial genomes shed light on interconnected biogeochemical processes in an aquifer system.</title>
        <authorList>
            <person name="Anantharaman K."/>
            <person name="Brown C.T."/>
            <person name="Hug L.A."/>
            <person name="Sharon I."/>
            <person name="Castelle C.J."/>
            <person name="Probst A.J."/>
            <person name="Thomas B.C."/>
            <person name="Singh A."/>
            <person name="Wilkins M.J."/>
            <person name="Karaoz U."/>
            <person name="Brodie E.L."/>
            <person name="Williams K.H."/>
            <person name="Hubbard S.S."/>
            <person name="Banfield J.F."/>
        </authorList>
    </citation>
    <scope>NUCLEOTIDE SEQUENCE [LARGE SCALE GENOMIC DNA]</scope>
</reference>
<dbReference type="EMBL" id="MEWA01000033">
    <property type="protein sequence ID" value="OGC68728.1"/>
    <property type="molecule type" value="Genomic_DNA"/>
</dbReference>
<protein>
    <submittedName>
        <fullName evidence="1">Uncharacterized protein</fullName>
    </submittedName>
</protein>
<evidence type="ECO:0000313" key="1">
    <source>
        <dbReference type="EMBL" id="OGC68728.1"/>
    </source>
</evidence>